<protein>
    <recommendedName>
        <fullName evidence="2">DUF4833 domain-containing protein</fullName>
    </recommendedName>
</protein>
<feature type="signal peptide" evidence="1">
    <location>
        <begin position="1"/>
        <end position="18"/>
    </location>
</feature>
<feature type="chain" id="PRO_5002488093" description="DUF4833 domain-containing protein" evidence="1">
    <location>
        <begin position="19"/>
        <end position="170"/>
    </location>
</feature>
<dbReference type="RefSeq" id="WP_028727452.1">
    <property type="nucleotide sequence ID" value="NZ_AUAE01000014.1"/>
</dbReference>
<dbReference type="PATRIC" id="fig|1203610.3.peg.5415"/>
<dbReference type="InterPro" id="IPR032269">
    <property type="entry name" value="DUF4833"/>
</dbReference>
<dbReference type="STRING" id="1203610.HMPREF1536_05301"/>
<sequence>MKTIYLILLLSLITVVHASNPDDSTYPTAERLFHIARSLNKNLVCYDVNLENGKLNTKSPLNIYWVNREERVGETNGLSYFQRKMAYGYKLVSEGDNTSEVTLTAYSGKKLTICKKDSKYVCMTTIDNQPAILESLYVKGKPNNPLGVEYVELQGTAIDTGVKVTERVKK</sequence>
<proteinExistence type="predicted"/>
<evidence type="ECO:0000256" key="1">
    <source>
        <dbReference type="SAM" id="SignalP"/>
    </source>
</evidence>
<name>A0A0F5ILU7_9BACT</name>
<dbReference type="EMBL" id="AQHW01000030">
    <property type="protein sequence ID" value="KKB46067.1"/>
    <property type="molecule type" value="Genomic_DNA"/>
</dbReference>
<dbReference type="AlphaFoldDB" id="A0A0F5ILU7"/>
<comment type="caution">
    <text evidence="3">The sequence shown here is derived from an EMBL/GenBank/DDBJ whole genome shotgun (WGS) entry which is preliminary data.</text>
</comment>
<accession>A0A0F5ILU7</accession>
<reference evidence="3 4" key="1">
    <citation type="submission" date="2013-04" db="EMBL/GenBank/DDBJ databases">
        <title>The Genome Sequence of Parabacteroides gordonii DSM 23371.</title>
        <authorList>
            <consortium name="The Broad Institute Genomics Platform"/>
            <person name="Earl A."/>
            <person name="Ward D."/>
            <person name="Feldgarden M."/>
            <person name="Gevers D."/>
            <person name="Martens E."/>
            <person name="Sakamoto M."/>
            <person name="Benno Y."/>
            <person name="Suzuki N."/>
            <person name="Matsunaga N."/>
            <person name="Koshihara K."/>
            <person name="Seki M."/>
            <person name="Komiya H."/>
            <person name="Walker B."/>
            <person name="Young S."/>
            <person name="Zeng Q."/>
            <person name="Gargeya S."/>
            <person name="Fitzgerald M."/>
            <person name="Haas B."/>
            <person name="Abouelleil A."/>
            <person name="Allen A.W."/>
            <person name="Alvarado L."/>
            <person name="Arachchi H.M."/>
            <person name="Berlin A.M."/>
            <person name="Chapman S.B."/>
            <person name="Gainer-Dewar J."/>
            <person name="Goldberg J."/>
            <person name="Griggs A."/>
            <person name="Gujja S."/>
            <person name="Hansen M."/>
            <person name="Howarth C."/>
            <person name="Imamovic A."/>
            <person name="Ireland A."/>
            <person name="Larimer J."/>
            <person name="McCowan C."/>
            <person name="Murphy C."/>
            <person name="Pearson M."/>
            <person name="Poon T.W."/>
            <person name="Priest M."/>
            <person name="Roberts A."/>
            <person name="Saif S."/>
            <person name="Shea T."/>
            <person name="Sisk P."/>
            <person name="Sykes S."/>
            <person name="Wortman J."/>
            <person name="Nusbaum C."/>
            <person name="Birren B."/>
        </authorList>
    </citation>
    <scope>NUCLEOTIDE SEQUENCE [LARGE SCALE GENOMIC DNA]</scope>
    <source>
        <strain evidence="3 4">MS-1</strain>
    </source>
</reference>
<evidence type="ECO:0000259" key="2">
    <source>
        <dbReference type="Pfam" id="PF16117"/>
    </source>
</evidence>
<feature type="domain" description="DUF4833" evidence="2">
    <location>
        <begin position="33"/>
        <end position="167"/>
    </location>
</feature>
<dbReference type="HOGENOM" id="CLU_104172_1_0_10"/>
<organism evidence="3 4">
    <name type="scientific">Parabacteroides gordonii MS-1 = DSM 23371</name>
    <dbReference type="NCBI Taxonomy" id="1203610"/>
    <lineage>
        <taxon>Bacteria</taxon>
        <taxon>Pseudomonadati</taxon>
        <taxon>Bacteroidota</taxon>
        <taxon>Bacteroidia</taxon>
        <taxon>Bacteroidales</taxon>
        <taxon>Tannerellaceae</taxon>
        <taxon>Parabacteroides</taxon>
    </lineage>
</organism>
<keyword evidence="1" id="KW-0732">Signal</keyword>
<dbReference type="Pfam" id="PF16117">
    <property type="entry name" value="DUF4833"/>
    <property type="match status" value="1"/>
</dbReference>
<gene>
    <name evidence="3" type="ORF">HMPREF1536_05301</name>
</gene>
<dbReference type="Proteomes" id="UP000033035">
    <property type="component" value="Unassembled WGS sequence"/>
</dbReference>
<evidence type="ECO:0000313" key="4">
    <source>
        <dbReference type="Proteomes" id="UP000033035"/>
    </source>
</evidence>
<evidence type="ECO:0000313" key="3">
    <source>
        <dbReference type="EMBL" id="KKB46067.1"/>
    </source>
</evidence>
<keyword evidence="4" id="KW-1185">Reference proteome</keyword>